<dbReference type="InterPro" id="IPR041633">
    <property type="entry name" value="Polbeta"/>
</dbReference>
<feature type="domain" description="Type I restriction modification DNA specificity" evidence="4">
    <location>
        <begin position="141"/>
        <end position="267"/>
    </location>
</feature>
<organism evidence="6 7">
    <name type="scientific">Xanthomonas oryzae pv. oryzae</name>
    <dbReference type="NCBI Taxonomy" id="64187"/>
    <lineage>
        <taxon>Bacteria</taxon>
        <taxon>Pseudomonadati</taxon>
        <taxon>Pseudomonadota</taxon>
        <taxon>Gammaproteobacteria</taxon>
        <taxon>Lysobacterales</taxon>
        <taxon>Lysobacteraceae</taxon>
        <taxon>Xanthomonas</taxon>
    </lineage>
</organism>
<dbReference type="InterPro" id="IPR044946">
    <property type="entry name" value="Restrct_endonuc_typeI_TRD_sf"/>
</dbReference>
<dbReference type="PANTHER" id="PTHR30408:SF13">
    <property type="entry name" value="TYPE I RESTRICTION ENZYME HINDI SPECIFICITY SUBUNIT"/>
    <property type="match status" value="1"/>
</dbReference>
<dbReference type="CDD" id="cd05403">
    <property type="entry name" value="NT_KNTase_like"/>
    <property type="match status" value="1"/>
</dbReference>
<dbReference type="Pfam" id="PF01420">
    <property type="entry name" value="Methylase_S"/>
    <property type="match status" value="2"/>
</dbReference>
<reference evidence="6" key="1">
    <citation type="submission" date="2015-01" db="EMBL/GenBank/DDBJ databases">
        <authorList>
            <person name="Midha S."/>
            <person name="Anil M.G."/>
            <person name="Mishra D."/>
            <person name="Brahma K."/>
            <person name="Laha G.S."/>
            <person name="Sundaram R.M."/>
            <person name="Sonti R.V."/>
            <person name="Patil P.B."/>
        </authorList>
    </citation>
    <scope>NUCLEOTIDE SEQUENCE</scope>
    <source>
        <strain evidence="6">IXO792</strain>
    </source>
</reference>
<keyword evidence="3" id="KW-0238">DNA-binding</keyword>
<protein>
    <submittedName>
        <fullName evidence="6">Restriction endonuclease subunit S</fullName>
    </submittedName>
</protein>
<dbReference type="SUPFAM" id="SSF116734">
    <property type="entry name" value="DNA methylase specificity domain"/>
    <property type="match status" value="2"/>
</dbReference>
<accession>A0AAJ5ME53</accession>
<name>A0AAJ5ME53_XANOO</name>
<dbReference type="InterPro" id="IPR052021">
    <property type="entry name" value="Type-I_RS_S_subunit"/>
</dbReference>
<evidence type="ECO:0000259" key="5">
    <source>
        <dbReference type="Pfam" id="PF18765"/>
    </source>
</evidence>
<dbReference type="GO" id="GO:0004519">
    <property type="term" value="F:endonuclease activity"/>
    <property type="evidence" value="ECO:0007669"/>
    <property type="project" value="UniProtKB-KW"/>
</dbReference>
<keyword evidence="2" id="KW-0680">Restriction system</keyword>
<gene>
    <name evidence="6" type="ORF">IXO792_17265</name>
</gene>
<evidence type="ECO:0000313" key="6">
    <source>
        <dbReference type="EMBL" id="UXW02420.1"/>
    </source>
</evidence>
<evidence type="ECO:0000256" key="3">
    <source>
        <dbReference type="ARBA" id="ARBA00023125"/>
    </source>
</evidence>
<keyword evidence="6" id="KW-0255">Endonuclease</keyword>
<evidence type="ECO:0000256" key="1">
    <source>
        <dbReference type="ARBA" id="ARBA00010923"/>
    </source>
</evidence>
<dbReference type="AlphaFoldDB" id="A0AAJ5ME53"/>
<feature type="domain" description="Polymerase beta nucleotidyltransferase" evidence="5">
    <location>
        <begin position="18"/>
        <end position="103"/>
    </location>
</feature>
<dbReference type="Gene3D" id="3.90.220.20">
    <property type="entry name" value="DNA methylase specificity domains"/>
    <property type="match status" value="2"/>
</dbReference>
<dbReference type="PANTHER" id="PTHR30408">
    <property type="entry name" value="TYPE-1 RESTRICTION ENZYME ECOKI SPECIFICITY PROTEIN"/>
    <property type="match status" value="1"/>
</dbReference>
<dbReference type="Proteomes" id="UP000187097">
    <property type="component" value="Chromosome"/>
</dbReference>
<feature type="domain" description="Type I restriction modification DNA specificity" evidence="4">
    <location>
        <begin position="298"/>
        <end position="449"/>
    </location>
</feature>
<proteinExistence type="inferred from homology"/>
<dbReference type="Pfam" id="PF18765">
    <property type="entry name" value="Polbeta"/>
    <property type="match status" value="1"/>
</dbReference>
<dbReference type="Gene3D" id="3.30.460.10">
    <property type="entry name" value="Beta Polymerase, domain 2"/>
    <property type="match status" value="1"/>
</dbReference>
<dbReference type="Gene3D" id="1.10.287.1120">
    <property type="entry name" value="Bipartite methylase S protein"/>
    <property type="match status" value="1"/>
</dbReference>
<dbReference type="EMBL" id="CP047493">
    <property type="protein sequence ID" value="UXW02420.1"/>
    <property type="molecule type" value="Genomic_DNA"/>
</dbReference>
<evidence type="ECO:0000313" key="7">
    <source>
        <dbReference type="Proteomes" id="UP000187097"/>
    </source>
</evidence>
<dbReference type="GO" id="GO:0003677">
    <property type="term" value="F:DNA binding"/>
    <property type="evidence" value="ECO:0007669"/>
    <property type="project" value="UniProtKB-KW"/>
</dbReference>
<reference evidence="6" key="2">
    <citation type="submission" date="2020-01" db="EMBL/GenBank/DDBJ databases">
        <title>Complete genome investigation of Xanthomonas oryzae strains.</title>
        <authorList>
            <person name="Kaur A."/>
            <person name="Bansal K."/>
            <person name="Patil P.B."/>
        </authorList>
    </citation>
    <scope>NUCLEOTIDE SEQUENCE</scope>
    <source>
        <strain evidence="6">IXO792</strain>
    </source>
</reference>
<dbReference type="GO" id="GO:0009307">
    <property type="term" value="P:DNA restriction-modification system"/>
    <property type="evidence" value="ECO:0007669"/>
    <property type="project" value="UniProtKB-KW"/>
</dbReference>
<dbReference type="CDD" id="cd17267">
    <property type="entry name" value="RMtype1_S_EcoAO83I-TRD1-CR1_like"/>
    <property type="match status" value="1"/>
</dbReference>
<keyword evidence="6" id="KW-0378">Hydrolase</keyword>
<sequence>MSDTPNIDIRPDHWQIVRDILRKHVPQYAVWAFGSRAKWLAKQYSDLDLAIITDQPLSLSISAALADDFSESDLPWKVDVVDWAATGKSFQQIIERDRVVVQKSIPGPSSGMVSEWRDTNWGEEISLEYGKAIRGYDEVHGKYRVFGSNGAIGWTGEALTEGPGVILGRKGAYRGVRFWRDPFWVIDTAYYVVPKEKLDMRWIYYAIKHHRLGEIDDGSPIPSTTRAAVYVRELMVPSLKEQRAIACILGALDDKIELNQRMNQTLEAMARALFKSWFVDFDGVPPDDMQESELGLIPKGWRISTVGQEVAIVGGSTPSTTEVEHWAGGTHNWVTPKDLSSLCFPVLLATERKITDFGLSKIASGILPVGTLLLSSRAPIGYLAITEVPTAINQGFIAMKCEGVLSNVFMLNWCREKMDFIFANANGSTFLEISKSNFRPLPVIVPSAQALHAFDQYARPLHQRIVESERQSQALIQIRDTLLPKLLSGELRVKDAERIAGSA</sequence>
<evidence type="ECO:0000259" key="4">
    <source>
        <dbReference type="Pfam" id="PF01420"/>
    </source>
</evidence>
<keyword evidence="6" id="KW-0540">Nuclease</keyword>
<dbReference type="RefSeq" id="WP_075239443.1">
    <property type="nucleotide sequence ID" value="NZ_CP040604.1"/>
</dbReference>
<dbReference type="InterPro" id="IPR000055">
    <property type="entry name" value="Restrct_endonuc_typeI_TRD"/>
</dbReference>
<dbReference type="SUPFAM" id="SSF81301">
    <property type="entry name" value="Nucleotidyltransferase"/>
    <property type="match status" value="1"/>
</dbReference>
<evidence type="ECO:0000256" key="2">
    <source>
        <dbReference type="ARBA" id="ARBA00022747"/>
    </source>
</evidence>
<dbReference type="InterPro" id="IPR043519">
    <property type="entry name" value="NT_sf"/>
</dbReference>
<comment type="similarity">
    <text evidence="1">Belongs to the type-I restriction system S methylase family.</text>
</comment>
<dbReference type="REBASE" id="667921">
    <property type="entry name" value="S.Xor792ORF17275P"/>
</dbReference>